<dbReference type="PANTHER" id="PTHR13789:SF309">
    <property type="entry name" value="PUTATIVE (AFU_ORTHOLOGUE AFUA_6G14510)-RELATED"/>
    <property type="match status" value="1"/>
</dbReference>
<dbReference type="Pfam" id="PF01494">
    <property type="entry name" value="FAD_binding_3"/>
    <property type="match status" value="1"/>
</dbReference>
<evidence type="ECO:0000313" key="4">
    <source>
        <dbReference type="EMBL" id="EJK77327.1"/>
    </source>
</evidence>
<gene>
    <name evidence="4" type="ORF">THAOC_00845</name>
</gene>
<dbReference type="SUPFAM" id="SSF51905">
    <property type="entry name" value="FAD/NAD(P)-binding domain"/>
    <property type="match status" value="1"/>
</dbReference>
<feature type="domain" description="FAD-binding" evidence="3">
    <location>
        <begin position="1"/>
        <end position="366"/>
    </location>
</feature>
<evidence type="ECO:0000313" key="5">
    <source>
        <dbReference type="Proteomes" id="UP000266841"/>
    </source>
</evidence>
<dbReference type="GO" id="GO:0071949">
    <property type="term" value="F:FAD binding"/>
    <property type="evidence" value="ECO:0007669"/>
    <property type="project" value="InterPro"/>
</dbReference>
<dbReference type="AlphaFoldDB" id="K0TR79"/>
<dbReference type="PRINTS" id="PR00420">
    <property type="entry name" value="RNGMNOXGNASE"/>
</dbReference>
<evidence type="ECO:0000256" key="1">
    <source>
        <dbReference type="ARBA" id="ARBA00023002"/>
    </source>
</evidence>
<dbReference type="eggNOG" id="KOG2614">
    <property type="taxonomic scope" value="Eukaryota"/>
</dbReference>
<dbReference type="InterPro" id="IPR050493">
    <property type="entry name" value="FAD-dep_Monooxygenase_BioMet"/>
</dbReference>
<comment type="caution">
    <text evidence="4">The sequence shown here is derived from an EMBL/GenBank/DDBJ whole genome shotgun (WGS) entry which is preliminary data.</text>
</comment>
<proteinExistence type="predicted"/>
<dbReference type="Proteomes" id="UP000266841">
    <property type="component" value="Unassembled WGS sequence"/>
</dbReference>
<evidence type="ECO:0000256" key="2">
    <source>
        <dbReference type="ARBA" id="ARBA00023033"/>
    </source>
</evidence>
<dbReference type="InterPro" id="IPR036188">
    <property type="entry name" value="FAD/NAD-bd_sf"/>
</dbReference>
<name>K0TR79_THAOC</name>
<dbReference type="OrthoDB" id="655030at2759"/>
<sequence>AGPGGLTLANALRRKGISCKVYERNVRTLSAVGGGFALASGRDWLEQLGFGDALARITTPLRFMRILDIEGNQLGRLSLELPGSEERIGGHLAVGVTRSVLVNMLADKLEDDVLKLGWELKDIASNADGSVRAKFSVKQADGTFKAEEVSGSVIVGCDGIHSRVRQLMHGPRVLGDTRQSCWLLLKRDIKTSEFDYTDQENQCINLVATGKKSNIGFVGYTTTPGNYEFAHAFKVDVARGGERWESGAYKGEDFKRRAIEKMKAAPRELGEFADRANPDDFIQVSIMDALSSIGASWHIGRVGILGDAAHAPIPTAGQGCNSAVGDGACLAKYLAWALQQPDGRHEEAISAAFKLFHHERVDFCEKIITQGRLLTNKWSNMVLPQTADSVDSALEEWLQRLAIKALQGMFDYLPGVVANGAVQEFKEGCGKVDLDNEQVDLIELSRDL</sequence>
<keyword evidence="5" id="KW-1185">Reference proteome</keyword>
<dbReference type="GO" id="GO:0004497">
    <property type="term" value="F:monooxygenase activity"/>
    <property type="evidence" value="ECO:0007669"/>
    <property type="project" value="UniProtKB-KW"/>
</dbReference>
<evidence type="ECO:0000259" key="3">
    <source>
        <dbReference type="Pfam" id="PF01494"/>
    </source>
</evidence>
<dbReference type="PANTHER" id="PTHR13789">
    <property type="entry name" value="MONOOXYGENASE"/>
    <property type="match status" value="1"/>
</dbReference>
<keyword evidence="1" id="KW-0560">Oxidoreductase</keyword>
<feature type="non-terminal residue" evidence="4">
    <location>
        <position position="1"/>
    </location>
</feature>
<dbReference type="Gene3D" id="3.50.50.60">
    <property type="entry name" value="FAD/NAD(P)-binding domain"/>
    <property type="match status" value="1"/>
</dbReference>
<keyword evidence="2" id="KW-0503">Monooxygenase</keyword>
<dbReference type="InterPro" id="IPR002938">
    <property type="entry name" value="FAD-bd"/>
</dbReference>
<dbReference type="EMBL" id="AGNL01001020">
    <property type="protein sequence ID" value="EJK77327.1"/>
    <property type="molecule type" value="Genomic_DNA"/>
</dbReference>
<protein>
    <recommendedName>
        <fullName evidence="3">FAD-binding domain-containing protein</fullName>
    </recommendedName>
</protein>
<accession>K0TR79</accession>
<organism evidence="4 5">
    <name type="scientific">Thalassiosira oceanica</name>
    <name type="common">Marine diatom</name>
    <dbReference type="NCBI Taxonomy" id="159749"/>
    <lineage>
        <taxon>Eukaryota</taxon>
        <taxon>Sar</taxon>
        <taxon>Stramenopiles</taxon>
        <taxon>Ochrophyta</taxon>
        <taxon>Bacillariophyta</taxon>
        <taxon>Coscinodiscophyceae</taxon>
        <taxon>Thalassiosirophycidae</taxon>
        <taxon>Thalassiosirales</taxon>
        <taxon>Thalassiosiraceae</taxon>
        <taxon>Thalassiosira</taxon>
    </lineage>
</organism>
<reference evidence="4 5" key="1">
    <citation type="journal article" date="2012" name="Genome Biol.">
        <title>Genome and low-iron response of an oceanic diatom adapted to chronic iron limitation.</title>
        <authorList>
            <person name="Lommer M."/>
            <person name="Specht M."/>
            <person name="Roy A.S."/>
            <person name="Kraemer L."/>
            <person name="Andreson R."/>
            <person name="Gutowska M.A."/>
            <person name="Wolf J."/>
            <person name="Bergner S.V."/>
            <person name="Schilhabel M.B."/>
            <person name="Klostermeier U.C."/>
            <person name="Beiko R.G."/>
            <person name="Rosenstiel P."/>
            <person name="Hippler M."/>
            <person name="Laroche J."/>
        </authorList>
    </citation>
    <scope>NUCLEOTIDE SEQUENCE [LARGE SCALE GENOMIC DNA]</scope>
    <source>
        <strain evidence="4 5">CCMP1005</strain>
    </source>
</reference>